<keyword evidence="1" id="KW-0862">Zinc</keyword>
<dbReference type="OrthoDB" id="1751882at2759"/>
<feature type="compositionally biased region" description="Low complexity" evidence="2">
    <location>
        <begin position="197"/>
        <end position="211"/>
    </location>
</feature>
<dbReference type="GO" id="GO:0008270">
    <property type="term" value="F:zinc ion binding"/>
    <property type="evidence" value="ECO:0007669"/>
    <property type="project" value="UniProtKB-KW"/>
</dbReference>
<feature type="region of interest" description="Disordered" evidence="2">
    <location>
        <begin position="250"/>
        <end position="283"/>
    </location>
</feature>
<dbReference type="Pfam" id="PF00098">
    <property type="entry name" value="zf-CCHC"/>
    <property type="match status" value="1"/>
</dbReference>
<feature type="region of interest" description="Disordered" evidence="2">
    <location>
        <begin position="134"/>
        <end position="218"/>
    </location>
</feature>
<organism evidence="4 5">
    <name type="scientific">Senna tora</name>
    <dbReference type="NCBI Taxonomy" id="362788"/>
    <lineage>
        <taxon>Eukaryota</taxon>
        <taxon>Viridiplantae</taxon>
        <taxon>Streptophyta</taxon>
        <taxon>Embryophyta</taxon>
        <taxon>Tracheophyta</taxon>
        <taxon>Spermatophyta</taxon>
        <taxon>Magnoliopsida</taxon>
        <taxon>eudicotyledons</taxon>
        <taxon>Gunneridae</taxon>
        <taxon>Pentapetalae</taxon>
        <taxon>rosids</taxon>
        <taxon>fabids</taxon>
        <taxon>Fabales</taxon>
        <taxon>Fabaceae</taxon>
        <taxon>Caesalpinioideae</taxon>
        <taxon>Cassia clade</taxon>
        <taxon>Senna</taxon>
    </lineage>
</organism>
<dbReference type="SUPFAM" id="SSF57756">
    <property type="entry name" value="Retrovirus zinc finger-like domains"/>
    <property type="match status" value="1"/>
</dbReference>
<dbReference type="GO" id="GO:0003676">
    <property type="term" value="F:nucleic acid binding"/>
    <property type="evidence" value="ECO:0007669"/>
    <property type="project" value="InterPro"/>
</dbReference>
<dbReference type="InterPro" id="IPR036875">
    <property type="entry name" value="Znf_CCHC_sf"/>
</dbReference>
<evidence type="ECO:0000259" key="3">
    <source>
        <dbReference type="PROSITE" id="PS50158"/>
    </source>
</evidence>
<dbReference type="EMBL" id="JAAIUW010000013">
    <property type="protein sequence ID" value="KAF7801566.1"/>
    <property type="molecule type" value="Genomic_DNA"/>
</dbReference>
<dbReference type="Gene3D" id="4.10.60.10">
    <property type="entry name" value="Zinc finger, CCHC-type"/>
    <property type="match status" value="1"/>
</dbReference>
<dbReference type="SMART" id="SM00343">
    <property type="entry name" value="ZnF_C2HC"/>
    <property type="match status" value="1"/>
</dbReference>
<evidence type="ECO:0000256" key="1">
    <source>
        <dbReference type="PROSITE-ProRule" id="PRU00047"/>
    </source>
</evidence>
<dbReference type="InterPro" id="IPR001878">
    <property type="entry name" value="Znf_CCHC"/>
</dbReference>
<dbReference type="Proteomes" id="UP000634136">
    <property type="component" value="Unassembled WGS sequence"/>
</dbReference>
<evidence type="ECO:0000313" key="5">
    <source>
        <dbReference type="Proteomes" id="UP000634136"/>
    </source>
</evidence>
<dbReference type="InterPro" id="IPR007321">
    <property type="entry name" value="Transposase_28"/>
</dbReference>
<feature type="region of interest" description="Disordered" evidence="2">
    <location>
        <begin position="756"/>
        <end position="828"/>
    </location>
</feature>
<sequence length="964" mass="105132">MKVHPHNLGYLTKISQREGIVEDVNDESSAHHEAPPPPEGRGRGRSSGSNRGRGRPRGRGRTSRGGRAIEHLINDELVGNPMPQQIPMPQPNPMPQQNLTSTQDVVLTGLQGVTRAVEALTSIIVDHVARTNTPAGEAKEDDAAKKRKRGGEDRYGGPSTGGFSKGTKAHTHQRFSQSPSGFSAPSYVSPNRQRTDSQNTKSSTQQGSSQQKHNKSSCPTCGKFHSGLCYRGSGACYRCGKVGHLIRDCPQQRPESSQGSIQPTGHTTSSMGQSRGPSSNRSGVVGAGIVHHGDRDGLKLFGLILLFKRVLCALFLPSSFSTFPTFSFCLLSLFASLISSSLSFVSCRTVSCFRSPFWVGSCAFVEPSAVPSAAVTPLCFASLISRAACLLFSSVRDSLAHCRREPCLFLRLYFHGFCLIGASHGRYYSALLLFPCSIMSSHSSDTTELIGDSDYASSDSRSVELVSTSGSNDSSSLSNVPTSPSGYSCLELVYRQVSERFSGDLSWLDRSVLEPRSGYFTLDHLRLLWEGFFRPLEGNLRSSLGILYSLDFSLVNPYTDESVVDGPPGSFAFYVFPLDYGSIAPAFTDFEVVVLNYVSCAPSMLSPNGWLMLGGFEAVCEKLGITPMVEAFFYNYHAVGHRLGKHVYFQVRPNVRDVYRYVIGFPSNMKSWREEFFFVLPRGGSSPPGWFSASGASRFHYKWVLPSAEPRPQPFLNDMSLASIATVDALRGKTYNFDDLLVDGGGFQYVTRPRVPSAARGQGSGGPPQAVQGASSRPFRPSVRKDSRKSSFRATGVPVPASSIPPRLSECLRSRGSPLAGDLPASSARKRHDLDDVDIEGSSKKGKVAVEGSFAIAIGKERRSFSDRPGLSECVGGFLPTHVPLDMDLPFWSVPPYGWPELASWPELGLIPRAETEDSLFCTRYNVTAAVRAKFSCPPNREALEKFVLNHRHHALRGCITRDL</sequence>
<name>A0A834SEH0_9FABA</name>
<feature type="compositionally biased region" description="Basic and acidic residues" evidence="2">
    <location>
        <begin position="137"/>
        <end position="155"/>
    </location>
</feature>
<dbReference type="PROSITE" id="PS50158">
    <property type="entry name" value="ZF_CCHC"/>
    <property type="match status" value="1"/>
</dbReference>
<protein>
    <submittedName>
        <fullName evidence="4">Cold shock domain-containing protein 3-like</fullName>
    </submittedName>
</protein>
<keyword evidence="5" id="KW-1185">Reference proteome</keyword>
<feature type="compositionally biased region" description="Polar residues" evidence="2">
    <location>
        <begin position="253"/>
        <end position="282"/>
    </location>
</feature>
<comment type="caution">
    <text evidence="4">The sequence shown here is derived from an EMBL/GenBank/DDBJ whole genome shotgun (WGS) entry which is preliminary data.</text>
</comment>
<evidence type="ECO:0000313" key="4">
    <source>
        <dbReference type="EMBL" id="KAF7801566.1"/>
    </source>
</evidence>
<accession>A0A834SEH0</accession>
<dbReference type="AlphaFoldDB" id="A0A834SEH0"/>
<feature type="region of interest" description="Disordered" evidence="2">
    <location>
        <begin position="1"/>
        <end position="97"/>
    </location>
</feature>
<feature type="compositionally biased region" description="Pro residues" evidence="2">
    <location>
        <begin position="84"/>
        <end position="94"/>
    </location>
</feature>
<feature type="compositionally biased region" description="Basic residues" evidence="2">
    <location>
        <begin position="52"/>
        <end position="64"/>
    </location>
</feature>
<keyword evidence="1" id="KW-0479">Metal-binding</keyword>
<gene>
    <name evidence="4" type="ORF">G2W53_040677</name>
</gene>
<dbReference type="Pfam" id="PF04195">
    <property type="entry name" value="Transposase_28"/>
    <property type="match status" value="1"/>
</dbReference>
<feature type="domain" description="CCHC-type" evidence="3">
    <location>
        <begin position="236"/>
        <end position="251"/>
    </location>
</feature>
<reference evidence="4" key="1">
    <citation type="submission" date="2020-09" db="EMBL/GenBank/DDBJ databases">
        <title>Genome-Enabled Discovery of Anthraquinone Biosynthesis in Senna tora.</title>
        <authorList>
            <person name="Kang S.-H."/>
            <person name="Pandey R.P."/>
            <person name="Lee C.-M."/>
            <person name="Sim J.-S."/>
            <person name="Jeong J.-T."/>
            <person name="Choi B.-S."/>
            <person name="Jung M."/>
            <person name="Ginzburg D."/>
            <person name="Zhao K."/>
            <person name="Won S.Y."/>
            <person name="Oh T.-J."/>
            <person name="Yu Y."/>
            <person name="Kim N.-H."/>
            <person name="Lee O.R."/>
            <person name="Lee T.-H."/>
            <person name="Bashyal P."/>
            <person name="Kim T.-S."/>
            <person name="Lee W.-H."/>
            <person name="Kawkins C."/>
            <person name="Kim C.-K."/>
            <person name="Kim J.S."/>
            <person name="Ahn B.O."/>
            <person name="Rhee S.Y."/>
            <person name="Sohng J.K."/>
        </authorList>
    </citation>
    <scope>NUCLEOTIDE SEQUENCE</scope>
    <source>
        <tissue evidence="4">Leaf</tissue>
    </source>
</reference>
<keyword evidence="1" id="KW-0863">Zinc-finger</keyword>
<proteinExistence type="predicted"/>
<evidence type="ECO:0000256" key="2">
    <source>
        <dbReference type="SAM" id="MobiDB-lite"/>
    </source>
</evidence>
<feature type="compositionally biased region" description="Polar residues" evidence="2">
    <location>
        <begin position="174"/>
        <end position="192"/>
    </location>
</feature>